<dbReference type="EMBL" id="CP036274">
    <property type="protein sequence ID" value="QDU24976.1"/>
    <property type="molecule type" value="Genomic_DNA"/>
</dbReference>
<dbReference type="Gene3D" id="3.40.50.1110">
    <property type="entry name" value="SGNH hydrolase"/>
    <property type="match status" value="1"/>
</dbReference>
<evidence type="ECO:0000313" key="3">
    <source>
        <dbReference type="Proteomes" id="UP000315017"/>
    </source>
</evidence>
<dbReference type="KEGG" id="aagg:ETAA8_00370"/>
<feature type="signal peptide" evidence="1">
    <location>
        <begin position="1"/>
        <end position="24"/>
    </location>
</feature>
<feature type="chain" id="PRO_5022031606" description="SGNH/GDSL hydrolase family protein" evidence="1">
    <location>
        <begin position="25"/>
        <end position="231"/>
    </location>
</feature>
<sequence length="231" mass="24814" precursor="true">MNHKSLNITATLLFTATAMTHAWAEDPYNYKKPRESQNWTTISLKTKTANGPDLPLVLLIGDSITVRYAAEVGTALKDKAYVSVLGSSKAADDPALLDEIKLVLRQNAYSVIHFNFGLHGSAGDLRTGLPVVIATLKRHAPNAKLIWATTTPCQKKDDAPDTDVIEKNRVAAEPIAEAGIVVDDLYTLVAKHPTKLWDGGGVHYTAEGTAIQSKQVAQAITPLLPVAPAAK</sequence>
<dbReference type="OrthoDB" id="9815670at2"/>
<protein>
    <recommendedName>
        <fullName evidence="4">SGNH/GDSL hydrolase family protein</fullName>
    </recommendedName>
</protein>
<keyword evidence="3" id="KW-1185">Reference proteome</keyword>
<evidence type="ECO:0000313" key="2">
    <source>
        <dbReference type="EMBL" id="QDU24976.1"/>
    </source>
</evidence>
<evidence type="ECO:0008006" key="4">
    <source>
        <dbReference type="Google" id="ProtNLM"/>
    </source>
</evidence>
<name>A0A517Y447_9BACT</name>
<accession>A0A517Y447</accession>
<dbReference type="CDD" id="cd00229">
    <property type="entry name" value="SGNH_hydrolase"/>
    <property type="match status" value="1"/>
</dbReference>
<proteinExistence type="predicted"/>
<dbReference type="AlphaFoldDB" id="A0A517Y447"/>
<dbReference type="RefSeq" id="WP_145083119.1">
    <property type="nucleotide sequence ID" value="NZ_CP036274.1"/>
</dbReference>
<evidence type="ECO:0000256" key="1">
    <source>
        <dbReference type="SAM" id="SignalP"/>
    </source>
</evidence>
<dbReference type="InterPro" id="IPR036514">
    <property type="entry name" value="SGNH_hydro_sf"/>
</dbReference>
<dbReference type="SUPFAM" id="SSF52266">
    <property type="entry name" value="SGNH hydrolase"/>
    <property type="match status" value="1"/>
</dbReference>
<organism evidence="2 3">
    <name type="scientific">Anatilimnocola aggregata</name>
    <dbReference type="NCBI Taxonomy" id="2528021"/>
    <lineage>
        <taxon>Bacteria</taxon>
        <taxon>Pseudomonadati</taxon>
        <taxon>Planctomycetota</taxon>
        <taxon>Planctomycetia</taxon>
        <taxon>Pirellulales</taxon>
        <taxon>Pirellulaceae</taxon>
        <taxon>Anatilimnocola</taxon>
    </lineage>
</organism>
<dbReference type="GO" id="GO:0016788">
    <property type="term" value="F:hydrolase activity, acting on ester bonds"/>
    <property type="evidence" value="ECO:0007669"/>
    <property type="project" value="UniProtKB-ARBA"/>
</dbReference>
<keyword evidence="1" id="KW-0732">Signal</keyword>
<gene>
    <name evidence="2" type="ORF">ETAA8_00370</name>
</gene>
<reference evidence="2 3" key="1">
    <citation type="submission" date="2019-02" db="EMBL/GenBank/DDBJ databases">
        <title>Deep-cultivation of Planctomycetes and their phenomic and genomic characterization uncovers novel biology.</title>
        <authorList>
            <person name="Wiegand S."/>
            <person name="Jogler M."/>
            <person name="Boedeker C."/>
            <person name="Pinto D."/>
            <person name="Vollmers J."/>
            <person name="Rivas-Marin E."/>
            <person name="Kohn T."/>
            <person name="Peeters S.H."/>
            <person name="Heuer A."/>
            <person name="Rast P."/>
            <person name="Oberbeckmann S."/>
            <person name="Bunk B."/>
            <person name="Jeske O."/>
            <person name="Meyerdierks A."/>
            <person name="Storesund J.E."/>
            <person name="Kallscheuer N."/>
            <person name="Luecker S."/>
            <person name="Lage O.M."/>
            <person name="Pohl T."/>
            <person name="Merkel B.J."/>
            <person name="Hornburger P."/>
            <person name="Mueller R.-W."/>
            <person name="Bruemmer F."/>
            <person name="Labrenz M."/>
            <person name="Spormann A.M."/>
            <person name="Op den Camp H."/>
            <person name="Overmann J."/>
            <person name="Amann R."/>
            <person name="Jetten M.S.M."/>
            <person name="Mascher T."/>
            <person name="Medema M.H."/>
            <person name="Devos D.P."/>
            <person name="Kaster A.-K."/>
            <person name="Ovreas L."/>
            <person name="Rohde M."/>
            <person name="Galperin M.Y."/>
            <person name="Jogler C."/>
        </authorList>
    </citation>
    <scope>NUCLEOTIDE SEQUENCE [LARGE SCALE GENOMIC DNA]</scope>
    <source>
        <strain evidence="2 3">ETA_A8</strain>
    </source>
</reference>
<dbReference type="Proteomes" id="UP000315017">
    <property type="component" value="Chromosome"/>
</dbReference>